<protein>
    <submittedName>
        <fullName evidence="1">Uncharacterized protein</fullName>
    </submittedName>
</protein>
<sequence>MASMNALKAEYGFIQLEWNFAASHGKDVVNRIGESVKRSVWIAVKYRKNMDNSALEFHDLARSLSKNIFISVEKEEVKEKMVMLDDKWEWLKNVPDIQSKHFFQSEDGHSISVA</sequence>
<gene>
    <name evidence="1" type="ORF">TNCT_738761</name>
</gene>
<evidence type="ECO:0000313" key="1">
    <source>
        <dbReference type="EMBL" id="GFQ66829.1"/>
    </source>
</evidence>
<proteinExistence type="predicted"/>
<dbReference type="Proteomes" id="UP000887116">
    <property type="component" value="Unassembled WGS sequence"/>
</dbReference>
<reference evidence="1" key="1">
    <citation type="submission" date="2020-07" db="EMBL/GenBank/DDBJ databases">
        <title>Multicomponent nature underlies the extraordinary mechanical properties of spider dragline silk.</title>
        <authorList>
            <person name="Kono N."/>
            <person name="Nakamura H."/>
            <person name="Mori M."/>
            <person name="Yoshida Y."/>
            <person name="Ohtoshi R."/>
            <person name="Malay A.D."/>
            <person name="Moran D.A.P."/>
            <person name="Tomita M."/>
            <person name="Numata K."/>
            <person name="Arakawa K."/>
        </authorList>
    </citation>
    <scope>NUCLEOTIDE SEQUENCE</scope>
</reference>
<keyword evidence="2" id="KW-1185">Reference proteome</keyword>
<name>A0A8X6K9L1_TRICU</name>
<dbReference type="OrthoDB" id="6435713at2759"/>
<comment type="caution">
    <text evidence="1">The sequence shown here is derived from an EMBL/GenBank/DDBJ whole genome shotgun (WGS) entry which is preliminary data.</text>
</comment>
<organism evidence="1 2">
    <name type="scientific">Trichonephila clavata</name>
    <name type="common">Joro spider</name>
    <name type="synonym">Nephila clavata</name>
    <dbReference type="NCBI Taxonomy" id="2740835"/>
    <lineage>
        <taxon>Eukaryota</taxon>
        <taxon>Metazoa</taxon>
        <taxon>Ecdysozoa</taxon>
        <taxon>Arthropoda</taxon>
        <taxon>Chelicerata</taxon>
        <taxon>Arachnida</taxon>
        <taxon>Araneae</taxon>
        <taxon>Araneomorphae</taxon>
        <taxon>Entelegynae</taxon>
        <taxon>Araneoidea</taxon>
        <taxon>Nephilidae</taxon>
        <taxon>Trichonephila</taxon>
    </lineage>
</organism>
<dbReference type="AlphaFoldDB" id="A0A8X6K9L1"/>
<evidence type="ECO:0000313" key="2">
    <source>
        <dbReference type="Proteomes" id="UP000887116"/>
    </source>
</evidence>
<dbReference type="EMBL" id="BMAO01000429">
    <property type="protein sequence ID" value="GFQ66829.1"/>
    <property type="molecule type" value="Genomic_DNA"/>
</dbReference>
<accession>A0A8X6K9L1</accession>